<reference evidence="1 2" key="1">
    <citation type="submission" date="2020-04" db="EMBL/GenBank/DDBJ databases">
        <authorList>
            <person name="Klaysubun C."/>
            <person name="Duangmal K."/>
            <person name="Lipun K."/>
        </authorList>
    </citation>
    <scope>NUCLEOTIDE SEQUENCE [LARGE SCALE GENOMIC DNA]</scope>
    <source>
        <strain evidence="1 2">JCM 11839</strain>
    </source>
</reference>
<organism evidence="1 2">
    <name type="scientific">Pseudonocardia xinjiangensis</name>
    <dbReference type="NCBI Taxonomy" id="75289"/>
    <lineage>
        <taxon>Bacteria</taxon>
        <taxon>Bacillati</taxon>
        <taxon>Actinomycetota</taxon>
        <taxon>Actinomycetes</taxon>
        <taxon>Pseudonocardiales</taxon>
        <taxon>Pseudonocardiaceae</taxon>
        <taxon>Pseudonocardia</taxon>
    </lineage>
</organism>
<name>A0ABX1RQR5_9PSEU</name>
<protein>
    <recommendedName>
        <fullName evidence="3">Flp pilus-assembly TadE/G-like protein</fullName>
    </recommendedName>
</protein>
<sequence>MQRESGSGPRMGGSLPGVCLALLAVLAALLMIPIGLVAYPAYRAQSWAADVAAVVEAVELSEAAGRGYSSVRFAPPLPAEALDAAATGDLVAEIPADVRVGERVICRVRQTFTMDTDFDRGAQTSIERCWR</sequence>
<gene>
    <name evidence="1" type="ORF">HF577_31360</name>
</gene>
<proteinExistence type="predicted"/>
<evidence type="ECO:0000313" key="1">
    <source>
        <dbReference type="EMBL" id="NMH81578.1"/>
    </source>
</evidence>
<keyword evidence="2" id="KW-1185">Reference proteome</keyword>
<comment type="caution">
    <text evidence="1">The sequence shown here is derived from an EMBL/GenBank/DDBJ whole genome shotgun (WGS) entry which is preliminary data.</text>
</comment>
<dbReference type="Proteomes" id="UP001296706">
    <property type="component" value="Unassembled WGS sequence"/>
</dbReference>
<accession>A0ABX1RQR5</accession>
<evidence type="ECO:0000313" key="2">
    <source>
        <dbReference type="Proteomes" id="UP001296706"/>
    </source>
</evidence>
<evidence type="ECO:0008006" key="3">
    <source>
        <dbReference type="Google" id="ProtNLM"/>
    </source>
</evidence>
<dbReference type="EMBL" id="JAAXKY010000157">
    <property type="protein sequence ID" value="NMH81578.1"/>
    <property type="molecule type" value="Genomic_DNA"/>
</dbReference>
<dbReference type="RefSeq" id="WP_169399613.1">
    <property type="nucleotide sequence ID" value="NZ_BAAAJH010000026.1"/>
</dbReference>